<evidence type="ECO:0000313" key="4">
    <source>
        <dbReference type="Proteomes" id="UP000821837"/>
    </source>
</evidence>
<keyword evidence="4" id="KW-1185">Reference proteome</keyword>
<organism evidence="3 4">
    <name type="scientific">Rhipicephalus sanguineus</name>
    <name type="common">Brown dog tick</name>
    <name type="synonym">Ixodes sanguineus</name>
    <dbReference type="NCBI Taxonomy" id="34632"/>
    <lineage>
        <taxon>Eukaryota</taxon>
        <taxon>Metazoa</taxon>
        <taxon>Ecdysozoa</taxon>
        <taxon>Arthropoda</taxon>
        <taxon>Chelicerata</taxon>
        <taxon>Arachnida</taxon>
        <taxon>Acari</taxon>
        <taxon>Parasitiformes</taxon>
        <taxon>Ixodida</taxon>
        <taxon>Ixodoidea</taxon>
        <taxon>Ixodidae</taxon>
        <taxon>Rhipicephalinae</taxon>
        <taxon>Rhipicephalus</taxon>
        <taxon>Rhipicephalus</taxon>
    </lineage>
</organism>
<reference evidence="3" key="2">
    <citation type="submission" date="2021-09" db="EMBL/GenBank/DDBJ databases">
        <authorList>
            <person name="Jia N."/>
            <person name="Wang J."/>
            <person name="Shi W."/>
            <person name="Du L."/>
            <person name="Sun Y."/>
            <person name="Zhan W."/>
            <person name="Jiang J."/>
            <person name="Wang Q."/>
            <person name="Zhang B."/>
            <person name="Ji P."/>
            <person name="Sakyi L.B."/>
            <person name="Cui X."/>
            <person name="Yuan T."/>
            <person name="Jiang B."/>
            <person name="Yang W."/>
            <person name="Lam T.T.-Y."/>
            <person name="Chang Q."/>
            <person name="Ding S."/>
            <person name="Wang X."/>
            <person name="Zhu J."/>
            <person name="Ruan X."/>
            <person name="Zhao L."/>
            <person name="Wei J."/>
            <person name="Que T."/>
            <person name="Du C."/>
            <person name="Cheng J."/>
            <person name="Dai P."/>
            <person name="Han X."/>
            <person name="Huang E."/>
            <person name="Gao Y."/>
            <person name="Liu J."/>
            <person name="Shao H."/>
            <person name="Ye R."/>
            <person name="Li L."/>
            <person name="Wei W."/>
            <person name="Wang X."/>
            <person name="Wang C."/>
            <person name="Huo Q."/>
            <person name="Li W."/>
            <person name="Guo W."/>
            <person name="Chen H."/>
            <person name="Chen S."/>
            <person name="Zhou L."/>
            <person name="Zhou L."/>
            <person name="Ni X."/>
            <person name="Tian J."/>
            <person name="Zhou Y."/>
            <person name="Sheng Y."/>
            <person name="Liu T."/>
            <person name="Pan Y."/>
            <person name="Xia L."/>
            <person name="Li J."/>
            <person name="Zhao F."/>
            <person name="Cao W."/>
        </authorList>
    </citation>
    <scope>NUCLEOTIDE SEQUENCE</scope>
    <source>
        <strain evidence="3">Rsan-2018</strain>
        <tissue evidence="3">Larvae</tissue>
    </source>
</reference>
<evidence type="ECO:0000313" key="3">
    <source>
        <dbReference type="EMBL" id="KAH7963122.1"/>
    </source>
</evidence>
<feature type="chain" id="PRO_5039535228" evidence="2">
    <location>
        <begin position="19"/>
        <end position="463"/>
    </location>
</feature>
<evidence type="ECO:0000256" key="1">
    <source>
        <dbReference type="SAM" id="MobiDB-lite"/>
    </source>
</evidence>
<feature type="signal peptide" evidence="2">
    <location>
        <begin position="1"/>
        <end position="18"/>
    </location>
</feature>
<name>A0A9D4Q276_RHISA</name>
<keyword evidence="2" id="KW-0732">Signal</keyword>
<evidence type="ECO:0000256" key="2">
    <source>
        <dbReference type="SAM" id="SignalP"/>
    </source>
</evidence>
<dbReference type="Proteomes" id="UP000821837">
    <property type="component" value="Chromosome 3"/>
</dbReference>
<dbReference type="VEuPathDB" id="VectorBase:RSAN_036646"/>
<accession>A0A9D4Q276</accession>
<protein>
    <submittedName>
        <fullName evidence="3">Uncharacterized protein</fullName>
    </submittedName>
</protein>
<sequence>MSLSTFFVFVSLLSLSNCGVSYGEAGRGGETCNLRASVFDRGLKKLLESDRFSKIDLPDFVENVNDGLLNVRAGFSGGTLRGISTIRRRGEGMLQVDESGSSRLTFHIVGGPLEAYYASGVRAWFLQLALDLRAHVPHFQASFTVQESSPNELRVEVHGIRMSRARLILDKDNINLDGAIYDIVFEQFKPLIQQKVGEALVRELQKVAAETLGAVKLYAMASAERTVREEDSSATRAWKHGYNAASSLLALMEGGRSHRSGTNAHSRSTGRTRGQRLDSYTARGQRQIGVFERFSVAQVDTIAGNVTGLSNVSTKGASWTSVGECGIRARFDLVFTGLRVNATASVSAMFMSRSVTFEMEIPEVEVILEIQETEDALQVTTYDLTFTSNVTVTASVEGTVGRIFDFFGGLSNVTLGDDDLLLIKSSSRRYVQQIAEAVRGFIADPPPMPMAQIRRGRPSVTFY</sequence>
<dbReference type="EMBL" id="JABSTV010001249">
    <property type="protein sequence ID" value="KAH7963122.1"/>
    <property type="molecule type" value="Genomic_DNA"/>
</dbReference>
<dbReference type="VEuPathDB" id="VectorBase:RSAN_050495"/>
<gene>
    <name evidence="3" type="ORF">HPB52_019625</name>
</gene>
<proteinExistence type="predicted"/>
<dbReference type="AlphaFoldDB" id="A0A9D4Q276"/>
<reference evidence="3" key="1">
    <citation type="journal article" date="2020" name="Cell">
        <title>Large-Scale Comparative Analyses of Tick Genomes Elucidate Their Genetic Diversity and Vector Capacities.</title>
        <authorList>
            <consortium name="Tick Genome and Microbiome Consortium (TIGMIC)"/>
            <person name="Jia N."/>
            <person name="Wang J."/>
            <person name="Shi W."/>
            <person name="Du L."/>
            <person name="Sun Y."/>
            <person name="Zhan W."/>
            <person name="Jiang J.F."/>
            <person name="Wang Q."/>
            <person name="Zhang B."/>
            <person name="Ji P."/>
            <person name="Bell-Sakyi L."/>
            <person name="Cui X.M."/>
            <person name="Yuan T.T."/>
            <person name="Jiang B.G."/>
            <person name="Yang W.F."/>
            <person name="Lam T.T."/>
            <person name="Chang Q.C."/>
            <person name="Ding S.J."/>
            <person name="Wang X.J."/>
            <person name="Zhu J.G."/>
            <person name="Ruan X.D."/>
            <person name="Zhao L."/>
            <person name="Wei J.T."/>
            <person name="Ye R.Z."/>
            <person name="Que T.C."/>
            <person name="Du C.H."/>
            <person name="Zhou Y.H."/>
            <person name="Cheng J.X."/>
            <person name="Dai P.F."/>
            <person name="Guo W.B."/>
            <person name="Han X.H."/>
            <person name="Huang E.J."/>
            <person name="Li L.F."/>
            <person name="Wei W."/>
            <person name="Gao Y.C."/>
            <person name="Liu J.Z."/>
            <person name="Shao H.Z."/>
            <person name="Wang X."/>
            <person name="Wang C.C."/>
            <person name="Yang T.C."/>
            <person name="Huo Q.B."/>
            <person name="Li W."/>
            <person name="Chen H.Y."/>
            <person name="Chen S.E."/>
            <person name="Zhou L.G."/>
            <person name="Ni X.B."/>
            <person name="Tian J.H."/>
            <person name="Sheng Y."/>
            <person name="Liu T."/>
            <person name="Pan Y.S."/>
            <person name="Xia L.Y."/>
            <person name="Li J."/>
            <person name="Zhao F."/>
            <person name="Cao W.C."/>
        </authorList>
    </citation>
    <scope>NUCLEOTIDE SEQUENCE</scope>
    <source>
        <strain evidence="3">Rsan-2018</strain>
    </source>
</reference>
<feature type="region of interest" description="Disordered" evidence="1">
    <location>
        <begin position="256"/>
        <end position="278"/>
    </location>
</feature>
<comment type="caution">
    <text evidence="3">The sequence shown here is derived from an EMBL/GenBank/DDBJ whole genome shotgun (WGS) entry which is preliminary data.</text>
</comment>